<organism evidence="3 4">
    <name type="scientific">Banduia mediterranea</name>
    <dbReference type="NCBI Taxonomy" id="3075609"/>
    <lineage>
        <taxon>Bacteria</taxon>
        <taxon>Pseudomonadati</taxon>
        <taxon>Pseudomonadota</taxon>
        <taxon>Gammaproteobacteria</taxon>
        <taxon>Nevskiales</taxon>
        <taxon>Algiphilaceae</taxon>
        <taxon>Banduia</taxon>
    </lineage>
</organism>
<name>A0ABU2WFL2_9GAMM</name>
<feature type="chain" id="PRO_5047336804" evidence="2">
    <location>
        <begin position="29"/>
        <end position="251"/>
    </location>
</feature>
<evidence type="ECO:0000313" key="3">
    <source>
        <dbReference type="EMBL" id="MDT0495882.1"/>
    </source>
</evidence>
<feature type="region of interest" description="Disordered" evidence="1">
    <location>
        <begin position="27"/>
        <end position="46"/>
    </location>
</feature>
<dbReference type="Pfam" id="PF13852">
    <property type="entry name" value="DUF4197"/>
    <property type="match status" value="1"/>
</dbReference>
<dbReference type="EMBL" id="JAVRIC010000001">
    <property type="protein sequence ID" value="MDT0495882.1"/>
    <property type="molecule type" value="Genomic_DNA"/>
</dbReference>
<gene>
    <name evidence="3" type="ORF">RM530_00675</name>
</gene>
<feature type="signal peptide" evidence="2">
    <location>
        <begin position="1"/>
        <end position="28"/>
    </location>
</feature>
<reference evidence="3 4" key="1">
    <citation type="submission" date="2023-09" db="EMBL/GenBank/DDBJ databases">
        <authorList>
            <person name="Rey-Velasco X."/>
        </authorList>
    </citation>
    <scope>NUCLEOTIDE SEQUENCE [LARGE SCALE GENOMIC DNA]</scope>
    <source>
        <strain evidence="3 4">W345</strain>
    </source>
</reference>
<keyword evidence="2" id="KW-0732">Signal</keyword>
<protein>
    <submittedName>
        <fullName evidence="3">DUF4197 family protein</fullName>
    </submittedName>
</protein>
<dbReference type="InterPro" id="IPR025245">
    <property type="entry name" value="DUF4197"/>
</dbReference>
<dbReference type="RefSeq" id="WP_311363274.1">
    <property type="nucleotide sequence ID" value="NZ_JAVRIC010000001.1"/>
</dbReference>
<comment type="caution">
    <text evidence="3">The sequence shown here is derived from an EMBL/GenBank/DDBJ whole genome shotgun (WGS) entry which is preliminary data.</text>
</comment>
<sequence length="251" mass="26856">MGQGATAPQLRRLILVSALLAGCASAPVARKPSPPAPSPPSPVVKSVDTGSAMRQLLEISGQRSVAQLAKREAIWNDPGLRIPLPRMMKRASRYLTMRGYSQELQTFHKSINHAAELAIADFGGPLSDVTLAVQWPAGGRVAGGDVAATAYLRNQAGKTVRRQLGPLVDLALRQTQANREYEALILGAGDLGAFLAGPRDDLSAFVADRAVAALFKTMGRQEARLRRDSDGGGVDILRRWYQQNARAAISP</sequence>
<dbReference type="Proteomes" id="UP001254608">
    <property type="component" value="Unassembled WGS sequence"/>
</dbReference>
<evidence type="ECO:0000256" key="2">
    <source>
        <dbReference type="SAM" id="SignalP"/>
    </source>
</evidence>
<feature type="compositionally biased region" description="Pro residues" evidence="1">
    <location>
        <begin position="32"/>
        <end position="42"/>
    </location>
</feature>
<evidence type="ECO:0000313" key="4">
    <source>
        <dbReference type="Proteomes" id="UP001254608"/>
    </source>
</evidence>
<keyword evidence="4" id="KW-1185">Reference proteome</keyword>
<accession>A0ABU2WFL2</accession>
<proteinExistence type="predicted"/>
<evidence type="ECO:0000256" key="1">
    <source>
        <dbReference type="SAM" id="MobiDB-lite"/>
    </source>
</evidence>